<evidence type="ECO:0000256" key="1">
    <source>
        <dbReference type="SAM" id="Phobius"/>
    </source>
</evidence>
<keyword evidence="1" id="KW-1133">Transmembrane helix</keyword>
<dbReference type="EMBL" id="MN739414">
    <property type="protein sequence ID" value="QHT03618.1"/>
    <property type="molecule type" value="Genomic_DNA"/>
</dbReference>
<evidence type="ECO:0000313" key="2">
    <source>
        <dbReference type="EMBL" id="QHT03618.1"/>
    </source>
</evidence>
<feature type="transmembrane region" description="Helical" evidence="1">
    <location>
        <begin position="122"/>
        <end position="144"/>
    </location>
</feature>
<dbReference type="AlphaFoldDB" id="A0A6C0CGA0"/>
<feature type="transmembrane region" description="Helical" evidence="1">
    <location>
        <begin position="79"/>
        <end position="102"/>
    </location>
</feature>
<feature type="transmembrane region" description="Helical" evidence="1">
    <location>
        <begin position="43"/>
        <end position="67"/>
    </location>
</feature>
<keyword evidence="1" id="KW-0812">Transmembrane</keyword>
<proteinExistence type="predicted"/>
<name>A0A6C0CGA0_9ZZZZ</name>
<sequence length="151" mass="15621">MSFYGVLAGVIVTGVGATLGGISASITGIQSTKADNSAARSTLLASCFTVIIGVILFLATLVLFFMYQRKKKYGNAKALGITVIILAILSLSLLLTGAIIAGVESNSYKLSNTVVYNALRTAAVLVGVGVLLMLIGYGILYLVIGRRTGGK</sequence>
<protein>
    <submittedName>
        <fullName evidence="2">Uncharacterized protein</fullName>
    </submittedName>
</protein>
<keyword evidence="1" id="KW-0472">Membrane</keyword>
<reference evidence="2" key="1">
    <citation type="journal article" date="2020" name="Nature">
        <title>Giant virus diversity and host interactions through global metagenomics.</title>
        <authorList>
            <person name="Schulz F."/>
            <person name="Roux S."/>
            <person name="Paez-Espino D."/>
            <person name="Jungbluth S."/>
            <person name="Walsh D.A."/>
            <person name="Denef V.J."/>
            <person name="McMahon K.D."/>
            <person name="Konstantinidis K.T."/>
            <person name="Eloe-Fadrosh E.A."/>
            <person name="Kyrpides N.C."/>
            <person name="Woyke T."/>
        </authorList>
    </citation>
    <scope>NUCLEOTIDE SEQUENCE</scope>
    <source>
        <strain evidence="2">GVMAG-M-3300021079-18</strain>
    </source>
</reference>
<accession>A0A6C0CGA0</accession>
<organism evidence="2">
    <name type="scientific">viral metagenome</name>
    <dbReference type="NCBI Taxonomy" id="1070528"/>
    <lineage>
        <taxon>unclassified sequences</taxon>
        <taxon>metagenomes</taxon>
        <taxon>organismal metagenomes</taxon>
    </lineage>
</organism>